<dbReference type="SMART" id="SM00325">
    <property type="entry name" value="RhoGEF"/>
    <property type="match status" value="1"/>
</dbReference>
<dbReference type="GeneTree" id="ENSGT00940000155318"/>
<protein>
    <recommendedName>
        <fullName evidence="16">FERM, ARHGEF and pleckstrin domain-containing protein 1</fullName>
    </recommendedName>
    <alternativeName>
        <fullName evidence="17">FERM, RhoGEF and pleckstrin domain-containing protein 1</fullName>
    </alternativeName>
</protein>
<comment type="subcellular location">
    <subcellularLocation>
        <location evidence="2">Cell membrane</location>
        <topology evidence="2">Peripheral membrane protein</topology>
        <orientation evidence="2">Cytoplasmic side</orientation>
    </subcellularLocation>
    <subcellularLocation>
        <location evidence="1">Cell projection</location>
        <location evidence="1">Dendrite</location>
    </subcellularLocation>
    <subcellularLocation>
        <location evidence="5">Cell projection</location>
        <location evidence="5">Dendritic spine</location>
    </subcellularLocation>
    <subcellularLocation>
        <location evidence="3">Cell projection</location>
        <location evidence="3">Filopodium</location>
    </subcellularLocation>
    <subcellularLocation>
        <location evidence="4">Cytoplasm</location>
        <location evidence="4">Cytosol</location>
    </subcellularLocation>
    <subcellularLocation>
        <location evidence="15">Synapse</location>
        <location evidence="15">Synaptosome</location>
    </subcellularLocation>
</comment>
<dbReference type="InterPro" id="IPR001849">
    <property type="entry name" value="PH_domain"/>
</dbReference>
<dbReference type="InterPro" id="IPR000299">
    <property type="entry name" value="FERM_domain"/>
</dbReference>
<dbReference type="Gene3D" id="1.20.80.10">
    <property type="match status" value="1"/>
</dbReference>
<dbReference type="InterPro" id="IPR011993">
    <property type="entry name" value="PH-like_dom_sf"/>
</dbReference>
<evidence type="ECO:0000256" key="17">
    <source>
        <dbReference type="ARBA" id="ARBA00042170"/>
    </source>
</evidence>
<keyword evidence="9" id="KW-0771">Synaptosome</keyword>
<dbReference type="Pfam" id="PF09380">
    <property type="entry name" value="FERM_C"/>
    <property type="match status" value="1"/>
</dbReference>
<dbReference type="SMART" id="SM01195">
    <property type="entry name" value="FA"/>
    <property type="match status" value="1"/>
</dbReference>
<keyword evidence="8" id="KW-0963">Cytoplasm</keyword>
<feature type="domain" description="PH" evidence="19">
    <location>
        <begin position="652"/>
        <end position="749"/>
    </location>
</feature>
<dbReference type="Pfam" id="PF08736">
    <property type="entry name" value="FA"/>
    <property type="match status" value="1"/>
</dbReference>
<dbReference type="SMART" id="SM01196">
    <property type="entry name" value="FERM_C"/>
    <property type="match status" value="1"/>
</dbReference>
<dbReference type="Gene3D" id="2.30.29.30">
    <property type="entry name" value="Pleckstrin-homology domain (PH domain)/Phosphotyrosine-binding domain (PTB)"/>
    <property type="match status" value="4"/>
</dbReference>
<keyword evidence="13" id="KW-0472">Membrane</keyword>
<evidence type="ECO:0000256" key="7">
    <source>
        <dbReference type="ARBA" id="ARBA00022475"/>
    </source>
</evidence>
<dbReference type="PANTHER" id="PTHR45858:SF2">
    <property type="entry name" value="FERM, ARHGEF AND PLECKSTRIN DOMAIN-CONTAINING PROTEIN 1"/>
    <property type="match status" value="1"/>
</dbReference>
<evidence type="ECO:0000256" key="6">
    <source>
        <dbReference type="ARBA" id="ARBA00022473"/>
    </source>
</evidence>
<reference evidence="22" key="2">
    <citation type="submission" date="2025-09" db="UniProtKB">
        <authorList>
            <consortium name="Ensembl"/>
        </authorList>
    </citation>
    <scope>IDENTIFICATION</scope>
</reference>
<evidence type="ECO:0000259" key="19">
    <source>
        <dbReference type="PROSITE" id="PS50003"/>
    </source>
</evidence>
<evidence type="ECO:0000256" key="18">
    <source>
        <dbReference type="SAM" id="MobiDB-lite"/>
    </source>
</evidence>
<evidence type="ECO:0000256" key="3">
    <source>
        <dbReference type="ARBA" id="ARBA00004486"/>
    </source>
</evidence>
<dbReference type="InterPro" id="IPR014352">
    <property type="entry name" value="FERM/acyl-CoA-bd_prot_sf"/>
</dbReference>
<dbReference type="PROSITE" id="PS50010">
    <property type="entry name" value="DH_2"/>
    <property type="match status" value="1"/>
</dbReference>
<evidence type="ECO:0000256" key="14">
    <source>
        <dbReference type="ARBA" id="ARBA00023273"/>
    </source>
</evidence>
<dbReference type="SUPFAM" id="SSF48065">
    <property type="entry name" value="DBL homology domain (DH-domain)"/>
    <property type="match status" value="1"/>
</dbReference>
<dbReference type="InterPro" id="IPR018980">
    <property type="entry name" value="FERM_PH-like_C"/>
</dbReference>
<gene>
    <name evidence="22" type="primary">FARP1</name>
    <name evidence="22" type="synonym">LOC115186271</name>
</gene>
<evidence type="ECO:0000256" key="8">
    <source>
        <dbReference type="ARBA" id="ARBA00022490"/>
    </source>
</evidence>
<evidence type="ECO:0000256" key="15">
    <source>
        <dbReference type="ARBA" id="ARBA00034102"/>
    </source>
</evidence>
<keyword evidence="14" id="KW-0966">Cell projection</keyword>
<dbReference type="GO" id="GO:0005886">
    <property type="term" value="C:plasma membrane"/>
    <property type="evidence" value="ECO:0007669"/>
    <property type="project" value="UniProtKB-SubCell"/>
</dbReference>
<evidence type="ECO:0000256" key="13">
    <source>
        <dbReference type="ARBA" id="ARBA00023136"/>
    </source>
</evidence>
<dbReference type="GO" id="GO:0030175">
    <property type="term" value="C:filopodium"/>
    <property type="evidence" value="ECO:0007669"/>
    <property type="project" value="UniProtKB-SubCell"/>
</dbReference>
<dbReference type="SUPFAM" id="SSF50729">
    <property type="entry name" value="PH domain-like"/>
    <property type="match status" value="3"/>
</dbReference>
<keyword evidence="6" id="KW-0217">Developmental protein</keyword>
<evidence type="ECO:0000256" key="16">
    <source>
        <dbReference type="ARBA" id="ARBA00040395"/>
    </source>
</evidence>
<keyword evidence="11" id="KW-0677">Repeat</keyword>
<dbReference type="CDD" id="cd13193">
    <property type="entry name" value="FERM_C_FARP1-like"/>
    <property type="match status" value="1"/>
</dbReference>
<dbReference type="Ensembl" id="ENSSTUT00000104378.1">
    <property type="protein sequence ID" value="ENSSTUP00000097191.1"/>
    <property type="gene ID" value="ENSSTUG00000043121.1"/>
</dbReference>
<evidence type="ECO:0000313" key="22">
    <source>
        <dbReference type="Ensembl" id="ENSSTUP00000097191.1"/>
    </source>
</evidence>
<dbReference type="Pfam" id="PF00169">
    <property type="entry name" value="PH"/>
    <property type="match status" value="1"/>
</dbReference>
<dbReference type="InterPro" id="IPR041788">
    <property type="entry name" value="FARP1/FARP2/FRMD7_FERM_C"/>
</dbReference>
<dbReference type="PRINTS" id="PR00935">
    <property type="entry name" value="BAND41"/>
</dbReference>
<dbReference type="InterPro" id="IPR014847">
    <property type="entry name" value="FA"/>
</dbReference>
<feature type="domain" description="FERM" evidence="21">
    <location>
        <begin position="1"/>
        <end position="246"/>
    </location>
</feature>
<dbReference type="FunFam" id="1.20.80.10:FF:000005">
    <property type="entry name" value="FERM, RhoGEF and pleckstrin domain-containing protein 1"/>
    <property type="match status" value="1"/>
</dbReference>
<dbReference type="FunFam" id="2.30.29.30:FF:000002">
    <property type="entry name" value="Band 4.1-like protein 5 isoform 1"/>
    <property type="match status" value="1"/>
</dbReference>
<dbReference type="Proteomes" id="UP000472277">
    <property type="component" value="Unassembled WGS sequence"/>
</dbReference>
<evidence type="ECO:0000259" key="20">
    <source>
        <dbReference type="PROSITE" id="PS50010"/>
    </source>
</evidence>
<evidence type="ECO:0000256" key="10">
    <source>
        <dbReference type="ARBA" id="ARBA00022658"/>
    </source>
</evidence>
<dbReference type="SUPFAM" id="SSF47031">
    <property type="entry name" value="Second domain of FERM"/>
    <property type="match status" value="1"/>
</dbReference>
<dbReference type="Gene3D" id="1.20.900.10">
    <property type="entry name" value="Dbl homology (DH) domain"/>
    <property type="match status" value="1"/>
</dbReference>
<keyword evidence="23" id="KW-1185">Reference proteome</keyword>
<feature type="domain" description="DH" evidence="20">
    <location>
        <begin position="290"/>
        <end position="481"/>
    </location>
</feature>
<dbReference type="PANTHER" id="PTHR45858">
    <property type="entry name" value="FERM DOMAIN CONTAINING PROTEIN"/>
    <property type="match status" value="1"/>
</dbReference>
<dbReference type="InterPro" id="IPR019748">
    <property type="entry name" value="FERM_central"/>
</dbReference>
<reference evidence="22" key="1">
    <citation type="submission" date="2025-08" db="UniProtKB">
        <authorList>
            <consortium name="Ensembl"/>
        </authorList>
    </citation>
    <scope>IDENTIFICATION</scope>
</reference>
<dbReference type="GO" id="GO:0043197">
    <property type="term" value="C:dendritic spine"/>
    <property type="evidence" value="ECO:0007669"/>
    <property type="project" value="UniProtKB-SubCell"/>
</dbReference>
<dbReference type="FunFam" id="1.20.900.10:FF:000021">
    <property type="entry name" value="FERM, RhoGEF and pleckstrin domain-containing protein 1"/>
    <property type="match status" value="1"/>
</dbReference>
<dbReference type="PROSITE" id="PS50057">
    <property type="entry name" value="FERM_3"/>
    <property type="match status" value="1"/>
</dbReference>
<dbReference type="AlphaFoldDB" id="A0A674DND0"/>
<dbReference type="GO" id="GO:0005829">
    <property type="term" value="C:cytosol"/>
    <property type="evidence" value="ECO:0007669"/>
    <property type="project" value="UniProtKB-SubCell"/>
</dbReference>
<organism evidence="22 23">
    <name type="scientific">Salmo trutta</name>
    <name type="common">Brown trout</name>
    <dbReference type="NCBI Taxonomy" id="8032"/>
    <lineage>
        <taxon>Eukaryota</taxon>
        <taxon>Metazoa</taxon>
        <taxon>Chordata</taxon>
        <taxon>Craniata</taxon>
        <taxon>Vertebrata</taxon>
        <taxon>Euteleostomi</taxon>
        <taxon>Actinopterygii</taxon>
        <taxon>Neopterygii</taxon>
        <taxon>Teleostei</taxon>
        <taxon>Protacanthopterygii</taxon>
        <taxon>Salmoniformes</taxon>
        <taxon>Salmonidae</taxon>
        <taxon>Salmoninae</taxon>
        <taxon>Salmo</taxon>
    </lineage>
</organism>
<feature type="compositionally biased region" description="Acidic residues" evidence="18">
    <location>
        <begin position="601"/>
        <end position="613"/>
    </location>
</feature>
<dbReference type="Pfam" id="PF00621">
    <property type="entry name" value="RhoGEF"/>
    <property type="match status" value="1"/>
</dbReference>
<evidence type="ECO:0000256" key="1">
    <source>
        <dbReference type="ARBA" id="ARBA00004279"/>
    </source>
</evidence>
<dbReference type="InterPro" id="IPR019749">
    <property type="entry name" value="Band_41_domain"/>
</dbReference>
<dbReference type="InterPro" id="IPR035899">
    <property type="entry name" value="DBL_dom_sf"/>
</dbReference>
<dbReference type="CDD" id="cd14473">
    <property type="entry name" value="FERM_B-lobe"/>
    <property type="match status" value="1"/>
</dbReference>
<evidence type="ECO:0000256" key="2">
    <source>
        <dbReference type="ARBA" id="ARBA00004413"/>
    </source>
</evidence>
<dbReference type="Pfam" id="PF00373">
    <property type="entry name" value="FERM_M"/>
    <property type="match status" value="1"/>
</dbReference>
<dbReference type="InterPro" id="IPR000219">
    <property type="entry name" value="DH_dom"/>
</dbReference>
<keyword evidence="7" id="KW-1003">Cell membrane</keyword>
<dbReference type="InterPro" id="IPR035963">
    <property type="entry name" value="FERM_2"/>
</dbReference>
<name>A0A674DND0_SALTR</name>
<evidence type="ECO:0000256" key="9">
    <source>
        <dbReference type="ARBA" id="ARBA00022599"/>
    </source>
</evidence>
<dbReference type="GO" id="GO:0005085">
    <property type="term" value="F:guanyl-nucleotide exchange factor activity"/>
    <property type="evidence" value="ECO:0007669"/>
    <property type="project" value="UniProtKB-KW"/>
</dbReference>
<dbReference type="SMART" id="SM00295">
    <property type="entry name" value="B41"/>
    <property type="match status" value="1"/>
</dbReference>
<evidence type="ECO:0000256" key="11">
    <source>
        <dbReference type="ARBA" id="ARBA00022737"/>
    </source>
</evidence>
<accession>A0A674DND0</accession>
<evidence type="ECO:0000259" key="21">
    <source>
        <dbReference type="PROSITE" id="PS50057"/>
    </source>
</evidence>
<dbReference type="PROSITE" id="PS50003">
    <property type="entry name" value="PH_DOMAIN"/>
    <property type="match status" value="1"/>
</dbReference>
<evidence type="ECO:0000256" key="4">
    <source>
        <dbReference type="ARBA" id="ARBA00004514"/>
    </source>
</evidence>
<dbReference type="SMART" id="SM00233">
    <property type="entry name" value="PH"/>
    <property type="match status" value="1"/>
</dbReference>
<dbReference type="CDD" id="cd13235">
    <property type="entry name" value="PH2_FARP1-like"/>
    <property type="match status" value="1"/>
</dbReference>
<sequence>PCKEGWGFKALPLQSRFLTGQNSLKLETQANSYHVSPLSLLLLSLSPSPLSLSLLLLSLYLFALQIKHDLACGRLTCNDTSAALLVSHIVQSEIGDFDEVQSFQHLLHNKYIPNQDTLMDRITEYHRKHVGQTPAESDQQLLEISRRLEMYGVRLHPAKDREGTKLSLAVSHVGLLLFQGDNRINTFNWSKVRKLSFKRKRFLIKLRPDLNSGYQDTLEFTMASRDCCKIFWKICVEYHAFFRLFEEPKPKPKAVLFTRGSSFRFSGRTQKQVSDYVKDSEFQKKFPTDEAYFIAKELLTTERTFQKDLAVITVSFQAVLGKQEVLPDSVRTLINTNYDPVYQFHQAFLKEVEQRLQQWEGRSNAHIKGDYQRVGDVLLKNVQGLKQLTPLLQRYGEVLVELERSCRSSQRLEEACREFEQQKVCYLSLNMFLLRPLHRLLHYKLILERLCKHYPPTHQDFRDSRAALADISEMVLQLQGTMTKMENIQKLLELKKDLTGIQDLAIPGREFIRLGCLSKLSGKRLQQRMFFLVRHYFLLPVITVLESEDEWGLPHCFTLFGQRQSVVVAARKPPSTCLTGGNNIFSSVSVDEFLLLLFSESPEEEEEEEEEELSASRSSLERQAAQRGNSTVHICWHRNTSVSMVDFSEAVENQLSGNLLRKFKNSNGWQKLWVVYTNFSMFFYKSHQDDYPLASLPLLGYSLTVPAETENIQKDYVFKLHFKSHVYYFRSESQYTFQRYLSVSNLTWRNPSWTQRGLGGH</sequence>
<feature type="region of interest" description="Disordered" evidence="18">
    <location>
        <begin position="601"/>
        <end position="620"/>
    </location>
</feature>
<evidence type="ECO:0000256" key="12">
    <source>
        <dbReference type="ARBA" id="ARBA00023018"/>
    </source>
</evidence>
<proteinExistence type="predicted"/>
<evidence type="ECO:0000256" key="5">
    <source>
        <dbReference type="ARBA" id="ARBA00004552"/>
    </source>
</evidence>
<evidence type="ECO:0000313" key="23">
    <source>
        <dbReference type="Proteomes" id="UP000472277"/>
    </source>
</evidence>
<dbReference type="InterPro" id="IPR051835">
    <property type="entry name" value="RAC1-GEF"/>
</dbReference>
<keyword evidence="12" id="KW-0770">Synapse</keyword>
<keyword evidence="10" id="KW-0344">Guanine-nucleotide releasing factor</keyword>
<dbReference type="FunFam" id="2.30.29.30:FF:000046">
    <property type="entry name" value="FERM, RhoGEF and pleckstrin domain-containing protein 1"/>
    <property type="match status" value="1"/>
</dbReference>